<name>A0A1C3UZW9_9HYPH</name>
<dbReference type="AlphaFoldDB" id="A0A1C3UZW9"/>
<accession>A0A1C3UZW9</accession>
<evidence type="ECO:0000313" key="1">
    <source>
        <dbReference type="EMBL" id="SCB20877.1"/>
    </source>
</evidence>
<dbReference type="EMBL" id="FMAC01000003">
    <property type="protein sequence ID" value="SCB20877.1"/>
    <property type="molecule type" value="Genomic_DNA"/>
</dbReference>
<evidence type="ECO:0000313" key="2">
    <source>
        <dbReference type="Proteomes" id="UP000186228"/>
    </source>
</evidence>
<dbReference type="STRING" id="52131.GA0061100_103628"/>
<sequence>MTQQNAAMVEETNATTRELGEETKALLVLVDQFQLPATSELD</sequence>
<keyword evidence="2" id="KW-1185">Reference proteome</keyword>
<gene>
    <name evidence="1" type="ORF">GA0061100_103628</name>
</gene>
<dbReference type="RefSeq" id="WP_280173823.1">
    <property type="nucleotide sequence ID" value="NZ_FMAC01000003.1"/>
</dbReference>
<reference evidence="2" key="1">
    <citation type="submission" date="2016-08" db="EMBL/GenBank/DDBJ databases">
        <authorList>
            <person name="Varghese N."/>
            <person name="Submissions Spin"/>
        </authorList>
    </citation>
    <scope>NUCLEOTIDE SEQUENCE [LARGE SCALE GENOMIC DNA]</scope>
    <source>
        <strain evidence="2">CCBAU 57015</strain>
    </source>
</reference>
<proteinExistence type="predicted"/>
<protein>
    <submittedName>
        <fullName evidence="1">Methyl-accepting chemotaxis protein</fullName>
    </submittedName>
</protein>
<organism evidence="1 2">
    <name type="scientific">Rhizobium hainanense</name>
    <dbReference type="NCBI Taxonomy" id="52131"/>
    <lineage>
        <taxon>Bacteria</taxon>
        <taxon>Pseudomonadati</taxon>
        <taxon>Pseudomonadota</taxon>
        <taxon>Alphaproteobacteria</taxon>
        <taxon>Hyphomicrobiales</taxon>
        <taxon>Rhizobiaceae</taxon>
        <taxon>Rhizobium/Agrobacterium group</taxon>
        <taxon>Rhizobium</taxon>
    </lineage>
</organism>
<dbReference type="Proteomes" id="UP000186228">
    <property type="component" value="Unassembled WGS sequence"/>
</dbReference>